<sequence>MIAILVHGRLVEGTARLDFLWQLQASQEKKEMDVLQESNKRILHNLLPAHVAAHFLDAQFRNNMVRSRILPYPLTY</sequence>
<keyword evidence="2" id="KW-0456">Lyase</keyword>
<keyword evidence="4" id="KW-1185">Reference proteome</keyword>
<gene>
    <name evidence="3" type="ORF">M5D96_011627</name>
</gene>
<dbReference type="PANTHER" id="PTHR45627:SF26">
    <property type="entry name" value="ADENYLATE CYCLASE TYPE 1"/>
    <property type="match status" value="1"/>
</dbReference>
<comment type="caution">
    <text evidence="3">The sequence shown here is derived from an EMBL/GenBank/DDBJ whole genome shotgun (WGS) entry which is preliminary data.</text>
</comment>
<name>A0A9P9YF11_9MUSC</name>
<dbReference type="GO" id="GO:0006171">
    <property type="term" value="P:cAMP biosynthetic process"/>
    <property type="evidence" value="ECO:0007669"/>
    <property type="project" value="TreeGrafter"/>
</dbReference>
<accession>A0A9P9YF11</accession>
<dbReference type="AlphaFoldDB" id="A0A9P9YF11"/>
<dbReference type="Proteomes" id="UP001059596">
    <property type="component" value="Unassembled WGS sequence"/>
</dbReference>
<reference evidence="3" key="1">
    <citation type="journal article" date="2023" name="Genome Biol. Evol.">
        <title>Long-read-based Genome Assembly of Drosophila gunungcola Reveals Fewer Chemosensory Genes in Flower-breeding Species.</title>
        <authorList>
            <person name="Negi A."/>
            <person name="Liao B.Y."/>
            <person name="Yeh S.D."/>
        </authorList>
    </citation>
    <scope>NUCLEOTIDE SEQUENCE</scope>
    <source>
        <strain evidence="3">Sukarami</strain>
    </source>
</reference>
<dbReference type="EMBL" id="JAMKOV010000033">
    <property type="protein sequence ID" value="KAI8035578.1"/>
    <property type="molecule type" value="Genomic_DNA"/>
</dbReference>
<evidence type="ECO:0000313" key="4">
    <source>
        <dbReference type="Proteomes" id="UP001059596"/>
    </source>
</evidence>
<organism evidence="3 4">
    <name type="scientific">Drosophila gunungcola</name>
    <name type="common">fruit fly</name>
    <dbReference type="NCBI Taxonomy" id="103775"/>
    <lineage>
        <taxon>Eukaryota</taxon>
        <taxon>Metazoa</taxon>
        <taxon>Ecdysozoa</taxon>
        <taxon>Arthropoda</taxon>
        <taxon>Hexapoda</taxon>
        <taxon>Insecta</taxon>
        <taxon>Pterygota</taxon>
        <taxon>Neoptera</taxon>
        <taxon>Endopterygota</taxon>
        <taxon>Diptera</taxon>
        <taxon>Brachycera</taxon>
        <taxon>Muscomorpha</taxon>
        <taxon>Ephydroidea</taxon>
        <taxon>Drosophilidae</taxon>
        <taxon>Drosophila</taxon>
        <taxon>Sophophora</taxon>
    </lineage>
</organism>
<evidence type="ECO:0000256" key="2">
    <source>
        <dbReference type="ARBA" id="ARBA00023239"/>
    </source>
</evidence>
<evidence type="ECO:0000313" key="3">
    <source>
        <dbReference type="EMBL" id="KAI8035578.1"/>
    </source>
</evidence>
<proteinExistence type="predicted"/>
<protein>
    <submittedName>
        <fullName evidence="3">Uncharacterized protein</fullName>
    </submittedName>
</protein>
<evidence type="ECO:0000256" key="1">
    <source>
        <dbReference type="ARBA" id="ARBA00022741"/>
    </source>
</evidence>
<dbReference type="PANTHER" id="PTHR45627">
    <property type="entry name" value="ADENYLATE CYCLASE TYPE 1"/>
    <property type="match status" value="1"/>
</dbReference>
<keyword evidence="1" id="KW-0547">Nucleotide-binding</keyword>
<dbReference type="GO" id="GO:0000166">
    <property type="term" value="F:nucleotide binding"/>
    <property type="evidence" value="ECO:0007669"/>
    <property type="project" value="UniProtKB-KW"/>
</dbReference>
<dbReference type="GO" id="GO:0005886">
    <property type="term" value="C:plasma membrane"/>
    <property type="evidence" value="ECO:0007669"/>
    <property type="project" value="TreeGrafter"/>
</dbReference>
<dbReference type="GO" id="GO:0007189">
    <property type="term" value="P:adenylate cyclase-activating G protein-coupled receptor signaling pathway"/>
    <property type="evidence" value="ECO:0007669"/>
    <property type="project" value="TreeGrafter"/>
</dbReference>
<dbReference type="GO" id="GO:0004016">
    <property type="term" value="F:adenylate cyclase activity"/>
    <property type="evidence" value="ECO:0007669"/>
    <property type="project" value="TreeGrafter"/>
</dbReference>